<organism evidence="7">
    <name type="scientific">freshwater metagenome</name>
    <dbReference type="NCBI Taxonomy" id="449393"/>
    <lineage>
        <taxon>unclassified sequences</taxon>
        <taxon>metagenomes</taxon>
        <taxon>ecological metagenomes</taxon>
    </lineage>
</organism>
<gene>
    <name evidence="7" type="ORF">UFOPK3547_01114</name>
</gene>
<protein>
    <submittedName>
        <fullName evidence="7">Unannotated protein</fullName>
    </submittedName>
</protein>
<evidence type="ECO:0000313" key="7">
    <source>
        <dbReference type="EMBL" id="CAB4345538.1"/>
    </source>
</evidence>
<feature type="transmembrane region" description="Helical" evidence="5">
    <location>
        <begin position="51"/>
        <end position="69"/>
    </location>
</feature>
<dbReference type="EMBL" id="CAESAN010000092">
    <property type="protein sequence ID" value="CAB4345538.1"/>
    <property type="molecule type" value="Genomic_DNA"/>
</dbReference>
<accession>A0A6J5ZVG5</accession>
<feature type="transmembrane region" description="Helical" evidence="5">
    <location>
        <begin position="116"/>
        <end position="134"/>
    </location>
</feature>
<sequence>MTSLLAAAAPPAPTIDWAGLAPLVILIIGSIIVLIAGLAGPRPIRTRVVPLLTLATLAVTIASVISLWGENTQLIEGALQLDPLTLILTLLICGGAVVATLLAWRERAAEEIAHGEFFALMLLAVAGMFVLVASRSLVSTFVGLELLSLPLYILCAARVREERSLEAGLKYLIVGSVGSATVLYGFALLYGATGETGYNEIASKISSAGLATDPLVLAAVAMCTVGFAFKASLAPFHQWTPDVYEGAPTPVTAFMSIATKAAAFGVIIRLFDVALRPAIESWRPIWIGIALITMVVGNVGALRQSSMKRMLAYSSIAQAGYILVGFVIVTDLGVQAICSYLILYTFGNLAAFVVVVARERETTEGDNISALRGLGSQRPLLAAVMTLAMLSLAGIPATAGFMGKLRLIEAAAAGDYAWLAAVLVVLSVISMAYYLPVIAVMWRGEAQPGTDPATGVPALAGGAPEADGEAGSAGWELTAVGVLLSAAVIVFGIVPQPVFNLVASAARGLGFN</sequence>
<feature type="transmembrane region" description="Helical" evidence="5">
    <location>
        <begin position="171"/>
        <end position="193"/>
    </location>
</feature>
<evidence type="ECO:0000256" key="3">
    <source>
        <dbReference type="ARBA" id="ARBA00022989"/>
    </source>
</evidence>
<evidence type="ECO:0000259" key="6">
    <source>
        <dbReference type="Pfam" id="PF00361"/>
    </source>
</evidence>
<comment type="subcellular location">
    <subcellularLocation>
        <location evidence="1">Membrane</location>
        <topology evidence="1">Multi-pass membrane protein</topology>
    </subcellularLocation>
</comment>
<feature type="transmembrane region" description="Helical" evidence="5">
    <location>
        <begin position="416"/>
        <end position="435"/>
    </location>
</feature>
<dbReference type="InterPro" id="IPR001750">
    <property type="entry name" value="ND/Mrp_TM"/>
</dbReference>
<evidence type="ECO:0000256" key="5">
    <source>
        <dbReference type="SAM" id="Phobius"/>
    </source>
</evidence>
<feature type="transmembrane region" description="Helical" evidence="5">
    <location>
        <begin position="205"/>
        <end position="229"/>
    </location>
</feature>
<dbReference type="NCBIfam" id="TIGR01770">
    <property type="entry name" value="NDH_I_N"/>
    <property type="match status" value="1"/>
</dbReference>
<feature type="transmembrane region" description="Helical" evidence="5">
    <location>
        <begin position="140"/>
        <end position="159"/>
    </location>
</feature>
<dbReference type="HAMAP" id="MF_00445">
    <property type="entry name" value="NDH1_NuoN_1"/>
    <property type="match status" value="1"/>
</dbReference>
<evidence type="ECO:0000256" key="2">
    <source>
        <dbReference type="ARBA" id="ARBA00022692"/>
    </source>
</evidence>
<name>A0A6J5ZVG5_9ZZZZ</name>
<dbReference type="GO" id="GO:0016020">
    <property type="term" value="C:membrane"/>
    <property type="evidence" value="ECO:0007669"/>
    <property type="project" value="UniProtKB-SubCell"/>
</dbReference>
<feature type="transmembrane region" description="Helical" evidence="5">
    <location>
        <begin position="20"/>
        <end position="39"/>
    </location>
</feature>
<keyword evidence="4 5" id="KW-0472">Membrane</keyword>
<feature type="domain" description="NADH:quinone oxidoreductase/Mrp antiporter transmembrane" evidence="6">
    <location>
        <begin position="134"/>
        <end position="430"/>
    </location>
</feature>
<reference evidence="7" key="1">
    <citation type="submission" date="2020-05" db="EMBL/GenBank/DDBJ databases">
        <authorList>
            <person name="Chiriac C."/>
            <person name="Salcher M."/>
            <person name="Ghai R."/>
            <person name="Kavagutti S V."/>
        </authorList>
    </citation>
    <scope>NUCLEOTIDE SEQUENCE</scope>
</reference>
<feature type="transmembrane region" description="Helical" evidence="5">
    <location>
        <begin position="378"/>
        <end position="396"/>
    </location>
</feature>
<dbReference type="InterPro" id="IPR010096">
    <property type="entry name" value="NADH-Q_OxRdtase_suN/2"/>
</dbReference>
<dbReference type="GO" id="GO:0042773">
    <property type="term" value="P:ATP synthesis coupled electron transport"/>
    <property type="evidence" value="ECO:0007669"/>
    <property type="project" value="InterPro"/>
</dbReference>
<feature type="transmembrane region" description="Helical" evidence="5">
    <location>
        <begin position="283"/>
        <end position="303"/>
    </location>
</feature>
<proteinExistence type="inferred from homology"/>
<dbReference type="AlphaFoldDB" id="A0A6J5ZVG5"/>
<keyword evidence="2 5" id="KW-0812">Transmembrane</keyword>
<dbReference type="GO" id="GO:0008137">
    <property type="term" value="F:NADH dehydrogenase (ubiquinone) activity"/>
    <property type="evidence" value="ECO:0007669"/>
    <property type="project" value="InterPro"/>
</dbReference>
<feature type="transmembrane region" description="Helical" evidence="5">
    <location>
        <begin position="84"/>
        <end position="104"/>
    </location>
</feature>
<keyword evidence="3 5" id="KW-1133">Transmembrane helix</keyword>
<dbReference type="PANTHER" id="PTHR22773">
    <property type="entry name" value="NADH DEHYDROGENASE"/>
    <property type="match status" value="1"/>
</dbReference>
<feature type="transmembrane region" description="Helical" evidence="5">
    <location>
        <begin position="310"/>
        <end position="328"/>
    </location>
</feature>
<evidence type="ECO:0000256" key="4">
    <source>
        <dbReference type="ARBA" id="ARBA00023136"/>
    </source>
</evidence>
<evidence type="ECO:0000256" key="1">
    <source>
        <dbReference type="ARBA" id="ARBA00004141"/>
    </source>
</evidence>
<feature type="transmembrane region" description="Helical" evidence="5">
    <location>
        <begin position="334"/>
        <end position="357"/>
    </location>
</feature>
<dbReference type="Pfam" id="PF00361">
    <property type="entry name" value="Proton_antipo_M"/>
    <property type="match status" value="1"/>
</dbReference>
<feature type="transmembrane region" description="Helical" evidence="5">
    <location>
        <begin position="250"/>
        <end position="271"/>
    </location>
</feature>